<evidence type="ECO:0000313" key="2">
    <source>
        <dbReference type="Proteomes" id="UP001164929"/>
    </source>
</evidence>
<comment type="caution">
    <text evidence="1">The sequence shown here is derived from an EMBL/GenBank/DDBJ whole genome shotgun (WGS) entry which is preliminary data.</text>
</comment>
<gene>
    <name evidence="1" type="ORF">NC653_021716</name>
</gene>
<sequence>MVCDESVDEVAEEFIKLKHKKFELSKSMTTKGVPLAPAITCSTDLAVFFSRATNKIVFMSNSGSTPAAPAGKLESPIAHKSKTEALL</sequence>
<keyword evidence="2" id="KW-1185">Reference proteome</keyword>
<accession>A0AAD6QES3</accession>
<dbReference type="AlphaFoldDB" id="A0AAD6QES3"/>
<dbReference type="EMBL" id="JAQIZT010000008">
    <property type="protein sequence ID" value="KAJ6988895.1"/>
    <property type="molecule type" value="Genomic_DNA"/>
</dbReference>
<proteinExistence type="predicted"/>
<protein>
    <submittedName>
        <fullName evidence="1">Uncharacterized protein</fullName>
    </submittedName>
</protein>
<dbReference type="Proteomes" id="UP001164929">
    <property type="component" value="Chromosome 8"/>
</dbReference>
<name>A0AAD6QES3_9ROSI</name>
<evidence type="ECO:0000313" key="1">
    <source>
        <dbReference type="EMBL" id="KAJ6988895.1"/>
    </source>
</evidence>
<organism evidence="1 2">
    <name type="scientific">Populus alba x Populus x berolinensis</name>
    <dbReference type="NCBI Taxonomy" id="444605"/>
    <lineage>
        <taxon>Eukaryota</taxon>
        <taxon>Viridiplantae</taxon>
        <taxon>Streptophyta</taxon>
        <taxon>Embryophyta</taxon>
        <taxon>Tracheophyta</taxon>
        <taxon>Spermatophyta</taxon>
        <taxon>Magnoliopsida</taxon>
        <taxon>eudicotyledons</taxon>
        <taxon>Gunneridae</taxon>
        <taxon>Pentapetalae</taxon>
        <taxon>rosids</taxon>
        <taxon>fabids</taxon>
        <taxon>Malpighiales</taxon>
        <taxon>Salicaceae</taxon>
        <taxon>Saliceae</taxon>
        <taxon>Populus</taxon>
    </lineage>
</organism>
<reference evidence="1" key="1">
    <citation type="journal article" date="2023" name="Mol. Ecol. Resour.">
        <title>Chromosome-level genome assembly of a triploid poplar Populus alba 'Berolinensis'.</title>
        <authorList>
            <person name="Chen S."/>
            <person name="Yu Y."/>
            <person name="Wang X."/>
            <person name="Wang S."/>
            <person name="Zhang T."/>
            <person name="Zhou Y."/>
            <person name="He R."/>
            <person name="Meng N."/>
            <person name="Wang Y."/>
            <person name="Liu W."/>
            <person name="Liu Z."/>
            <person name="Liu J."/>
            <person name="Guo Q."/>
            <person name="Huang H."/>
            <person name="Sederoff R.R."/>
            <person name="Wang G."/>
            <person name="Qu G."/>
            <person name="Chen S."/>
        </authorList>
    </citation>
    <scope>NUCLEOTIDE SEQUENCE</scope>
    <source>
        <strain evidence="1">SC-2020</strain>
    </source>
</reference>